<proteinExistence type="predicted"/>
<reference evidence="2" key="1">
    <citation type="submission" date="2016-01" db="EMBL/GenBank/DDBJ databases">
        <authorList>
            <person name="Peeters C."/>
        </authorList>
    </citation>
    <scope>NUCLEOTIDE SEQUENCE [LARGE SCALE GENOMIC DNA]</scope>
    <source>
        <strain evidence="2">LMG 29325</strain>
    </source>
</reference>
<dbReference type="OrthoDB" id="8527479at2"/>
<dbReference type="Gene3D" id="3.30.70.240">
    <property type="match status" value="1"/>
</dbReference>
<dbReference type="EC" id="3.1.-.-" evidence="2"/>
<evidence type="ECO:0000256" key="1">
    <source>
        <dbReference type="SAM" id="Phobius"/>
    </source>
</evidence>
<dbReference type="Pfam" id="PF09707">
    <property type="entry name" value="Cas_Cas2CT1978"/>
    <property type="match status" value="1"/>
</dbReference>
<evidence type="ECO:0000313" key="2">
    <source>
        <dbReference type="EMBL" id="SAK56419.1"/>
    </source>
</evidence>
<keyword evidence="1" id="KW-0472">Membrane</keyword>
<feature type="transmembrane region" description="Helical" evidence="1">
    <location>
        <begin position="15"/>
        <end position="33"/>
    </location>
</feature>
<keyword evidence="2" id="KW-0378">Hydrolase</keyword>
<name>A0A158AFC2_9BURK</name>
<dbReference type="GO" id="GO:0016787">
    <property type="term" value="F:hydrolase activity"/>
    <property type="evidence" value="ECO:0007669"/>
    <property type="project" value="UniProtKB-KW"/>
</dbReference>
<dbReference type="InterPro" id="IPR010152">
    <property type="entry name" value="CRISPR-assoc_prot_Cas2_sub"/>
</dbReference>
<comment type="caution">
    <text evidence="2">The sequence shown here is derived from an EMBL/GenBank/DDBJ whole genome shotgun (WGS) entry which is preliminary data.</text>
</comment>
<keyword evidence="1" id="KW-0812">Transmembrane</keyword>
<gene>
    <name evidence="2" type="primary">ygbF</name>
    <name evidence="2" type="ORF">AWB82_02242</name>
</gene>
<keyword evidence="3" id="KW-1185">Reference proteome</keyword>
<dbReference type="AlphaFoldDB" id="A0A158AFC2"/>
<evidence type="ECO:0000313" key="3">
    <source>
        <dbReference type="Proteomes" id="UP000054596"/>
    </source>
</evidence>
<dbReference type="NCBIfam" id="TIGR01873">
    <property type="entry name" value="cas_CT1978"/>
    <property type="match status" value="1"/>
</dbReference>
<dbReference type="STRING" id="1777143.AWB82_02242"/>
<protein>
    <submittedName>
        <fullName evidence="2">CRISPR-associated endoribonuclease Cas2</fullName>
        <ecNumber evidence="2">3.1.-.-</ecNumber>
    </submittedName>
</protein>
<dbReference type="EMBL" id="FCOJ02000012">
    <property type="protein sequence ID" value="SAK56419.1"/>
    <property type="molecule type" value="Genomic_DNA"/>
</dbReference>
<dbReference type="RefSeq" id="WP_086967183.1">
    <property type="nucleotide sequence ID" value="NZ_FCOJ02000012.1"/>
</dbReference>
<keyword evidence="1" id="KW-1133">Transmembrane helix</keyword>
<sequence>MALVVVVTSDVADRFRGFLASVMLEVSAGVYVAPRMNKGVRERTWSMLADWHGHEPRGSVVMVWRELDAVGGIGIAHLGVPPRELVDVDGMYVVRRMLSG</sequence>
<organism evidence="2 3">
    <name type="scientific">Caballeronia glebae</name>
    <dbReference type="NCBI Taxonomy" id="1777143"/>
    <lineage>
        <taxon>Bacteria</taxon>
        <taxon>Pseudomonadati</taxon>
        <taxon>Pseudomonadota</taxon>
        <taxon>Betaproteobacteria</taxon>
        <taxon>Burkholderiales</taxon>
        <taxon>Burkholderiaceae</taxon>
        <taxon>Caballeronia</taxon>
    </lineage>
</organism>
<accession>A0A158AFC2</accession>
<dbReference type="Proteomes" id="UP000054596">
    <property type="component" value="Unassembled WGS sequence"/>
</dbReference>